<evidence type="ECO:0000256" key="1">
    <source>
        <dbReference type="SAM" id="Phobius"/>
    </source>
</evidence>
<sequence length="256" mass="29684">MDTNKLLGKVKVREVRQLKRNIPMVIIIISFIFSFYMVSSINEKKENINELEDIYEVITKNNMTLHSWSAYSREELYVMNVTEVIELIDDTQKNKTDFVWSTEKIENDHHNKVVGTKNNQSLDERIVITSYEDRNKYKVNITYQVVGDEWNSDIMNEISSNIKGSSIFYMIQGSIEDNNKNLQDLAQDLVRDFSGEVKEGVEEDQFISVSAYNPRWDLSLPLNQNDKMNLQIGVRSVPYSDNVDVTIGTPIITVEH</sequence>
<dbReference type="SUPFAM" id="SSF143842">
    <property type="entry name" value="YwmB-like"/>
    <property type="match status" value="1"/>
</dbReference>
<proteinExistence type="predicted"/>
<protein>
    <recommendedName>
        <fullName evidence="4">TATA-box binding protein</fullName>
    </recommendedName>
</protein>
<evidence type="ECO:0000313" key="3">
    <source>
        <dbReference type="Proteomes" id="UP000030832"/>
    </source>
</evidence>
<dbReference type="RefSeq" id="WP_034633254.1">
    <property type="nucleotide sequence ID" value="NZ_JRJU01000046.1"/>
</dbReference>
<dbReference type="Gene3D" id="3.30.2030.10">
    <property type="entry name" value="YwmB-like"/>
    <property type="match status" value="1"/>
</dbReference>
<accession>A0A0B0IAE3</accession>
<dbReference type="AlphaFoldDB" id="A0A0B0IAE3"/>
<dbReference type="eggNOG" id="ENOG5033GA6">
    <property type="taxonomic scope" value="Bacteria"/>
</dbReference>
<feature type="transmembrane region" description="Helical" evidence="1">
    <location>
        <begin position="21"/>
        <end position="39"/>
    </location>
</feature>
<dbReference type="Pfam" id="PF08680">
    <property type="entry name" value="DUF1779"/>
    <property type="match status" value="1"/>
</dbReference>
<evidence type="ECO:0008006" key="4">
    <source>
        <dbReference type="Google" id="ProtNLM"/>
    </source>
</evidence>
<dbReference type="InterPro" id="IPR036209">
    <property type="entry name" value="YwmB-like_sf"/>
</dbReference>
<keyword evidence="1" id="KW-0812">Transmembrane</keyword>
<evidence type="ECO:0000313" key="2">
    <source>
        <dbReference type="EMBL" id="KHF38245.1"/>
    </source>
</evidence>
<dbReference type="Gene3D" id="3.30.360.40">
    <property type="entry name" value="YwmB-like"/>
    <property type="match status" value="1"/>
</dbReference>
<keyword evidence="1" id="KW-1133">Transmembrane helix</keyword>
<dbReference type="STRING" id="333138.LQ50_22530"/>
<keyword evidence="1" id="KW-0472">Membrane</keyword>
<comment type="caution">
    <text evidence="2">The sequence shown here is derived from an EMBL/GenBank/DDBJ whole genome shotgun (WGS) entry which is preliminary data.</text>
</comment>
<dbReference type="InterPro" id="IPR014794">
    <property type="entry name" value="DUF1779"/>
</dbReference>
<reference evidence="2 3" key="1">
    <citation type="submission" date="2014-09" db="EMBL/GenBank/DDBJ databases">
        <title>Genome sequencing and annotation of Bacillus Okhensis strain Kh10-101T.</title>
        <authorList>
            <person name="Prakash J.S."/>
        </authorList>
    </citation>
    <scope>NUCLEOTIDE SEQUENCE [LARGE SCALE GENOMIC DNA]</scope>
    <source>
        <strain evidence="3">Kh10-101T</strain>
    </source>
</reference>
<dbReference type="OrthoDB" id="2374820at2"/>
<name>A0A0B0IAE3_9BACI</name>
<keyword evidence="3" id="KW-1185">Reference proteome</keyword>
<organism evidence="2 3">
    <name type="scientific">Halalkalibacter okhensis</name>
    <dbReference type="NCBI Taxonomy" id="333138"/>
    <lineage>
        <taxon>Bacteria</taxon>
        <taxon>Bacillati</taxon>
        <taxon>Bacillota</taxon>
        <taxon>Bacilli</taxon>
        <taxon>Bacillales</taxon>
        <taxon>Bacillaceae</taxon>
        <taxon>Halalkalibacter</taxon>
    </lineage>
</organism>
<dbReference type="EMBL" id="JRJU01000046">
    <property type="protein sequence ID" value="KHF38245.1"/>
    <property type="molecule type" value="Genomic_DNA"/>
</dbReference>
<gene>
    <name evidence="2" type="ORF">LQ50_22530</name>
</gene>
<dbReference type="Proteomes" id="UP000030832">
    <property type="component" value="Unassembled WGS sequence"/>
</dbReference>